<dbReference type="InterPro" id="IPR011109">
    <property type="entry name" value="DNA_bind_recombinase_dom"/>
</dbReference>
<name>A0A0G0Z784_9BACT</name>
<organism evidence="3 4">
    <name type="scientific">candidate division CPR1 bacterium GW2011_GWA2_42_17</name>
    <dbReference type="NCBI Taxonomy" id="1618341"/>
    <lineage>
        <taxon>Bacteria</taxon>
        <taxon>candidate division CPR1</taxon>
    </lineage>
</organism>
<dbReference type="Pfam" id="PF13408">
    <property type="entry name" value="Zn_ribbon_recom"/>
    <property type="match status" value="1"/>
</dbReference>
<dbReference type="SUPFAM" id="SSF53041">
    <property type="entry name" value="Resolvase-like"/>
    <property type="match status" value="1"/>
</dbReference>
<gene>
    <name evidence="3" type="ORF">UV05_C0004G0002</name>
</gene>
<dbReference type="Pfam" id="PF07508">
    <property type="entry name" value="Recombinase"/>
    <property type="match status" value="1"/>
</dbReference>
<sequence length="559" mass="65485">MITKSLRYFLYARKSSENEDKQVASIPSQIEELKSLAKQYDLKIVGTLTEEKSAKAPGRLVFSQMIDDIHNGKADGIICWKLDRLARNPIDGGTISWMLQQSRIKHIQTFQRSYYPTDNVLMMNLEFGMANQFILDLSVNTKRGIRNKINEGWLPHKPPLGYLNNKYNQPDLPPIYSDPVAFPLMKQLWKILLEKRCSLEHIHGIAHKIGLKTHNNKIINRSSFYTLFKNPFYYGHILWQGEVYPGKHEPMITKSEFDQAQQIISGRRFPMSKQHVFAFTGLIRCGECGAGITAEEKFKHQKNGNKHHYTYYRCTKRIKRDCSQKAIRDIELEIQIIDVLKTINIPPSFHQWAIKYLKEEQSKEVVDREEIIQSQQRGLEACRKRLDNLFNMRVSGEIEAEEYNVKKKELMDERLKFEELLKDSRHRTEIWLDRAEKLFSFAETAKKRFETGTLEDKRDILSCLGSNLSLKDRKLSIPVDKKLALFQTIAPEVQELHNRLEPRYPLDNIEVYERNYAKNEKWGQLRDVFRNPTNEFKEEVLTFDALLKSLNIEENALTL</sequence>
<evidence type="ECO:0000259" key="1">
    <source>
        <dbReference type="PROSITE" id="PS51736"/>
    </source>
</evidence>
<proteinExistence type="predicted"/>
<evidence type="ECO:0000313" key="4">
    <source>
        <dbReference type="Proteomes" id="UP000034875"/>
    </source>
</evidence>
<dbReference type="Gene3D" id="3.90.1750.20">
    <property type="entry name" value="Putative Large Serine Recombinase, Chain B, Domain 2"/>
    <property type="match status" value="1"/>
</dbReference>
<dbReference type="PANTHER" id="PTHR30461:SF23">
    <property type="entry name" value="DNA RECOMBINASE-RELATED"/>
    <property type="match status" value="1"/>
</dbReference>
<dbReference type="AlphaFoldDB" id="A0A0G0Z784"/>
<reference evidence="3 4" key="1">
    <citation type="journal article" date="2015" name="Nature">
        <title>rRNA introns, odd ribosomes, and small enigmatic genomes across a large radiation of phyla.</title>
        <authorList>
            <person name="Brown C.T."/>
            <person name="Hug L.A."/>
            <person name="Thomas B.C."/>
            <person name="Sharon I."/>
            <person name="Castelle C.J."/>
            <person name="Singh A."/>
            <person name="Wilkins M.J."/>
            <person name="Williams K.H."/>
            <person name="Banfield J.F."/>
        </authorList>
    </citation>
    <scope>NUCLEOTIDE SEQUENCE [LARGE SCALE GENOMIC DNA]</scope>
</reference>
<dbReference type="InterPro" id="IPR038109">
    <property type="entry name" value="DNA_bind_recomb_sf"/>
</dbReference>
<dbReference type="PROSITE" id="PS51737">
    <property type="entry name" value="RECOMBINASE_DNA_BIND"/>
    <property type="match status" value="1"/>
</dbReference>
<accession>A0A0G0Z784</accession>
<feature type="domain" description="Resolvase/invertase-type recombinase catalytic" evidence="1">
    <location>
        <begin position="7"/>
        <end position="169"/>
    </location>
</feature>
<dbReference type="Pfam" id="PF00239">
    <property type="entry name" value="Resolvase"/>
    <property type="match status" value="1"/>
</dbReference>
<dbReference type="SMART" id="SM00857">
    <property type="entry name" value="Resolvase"/>
    <property type="match status" value="1"/>
</dbReference>
<dbReference type="PATRIC" id="fig|1618341.3.peg.73"/>
<dbReference type="GO" id="GO:0003677">
    <property type="term" value="F:DNA binding"/>
    <property type="evidence" value="ECO:0007669"/>
    <property type="project" value="InterPro"/>
</dbReference>
<dbReference type="Proteomes" id="UP000034875">
    <property type="component" value="Unassembled WGS sequence"/>
</dbReference>
<dbReference type="InterPro" id="IPR036162">
    <property type="entry name" value="Resolvase-like_N_sf"/>
</dbReference>
<dbReference type="GO" id="GO:0000150">
    <property type="term" value="F:DNA strand exchange activity"/>
    <property type="evidence" value="ECO:0007669"/>
    <property type="project" value="InterPro"/>
</dbReference>
<dbReference type="Gene3D" id="3.40.50.1390">
    <property type="entry name" value="Resolvase, N-terminal catalytic domain"/>
    <property type="match status" value="1"/>
</dbReference>
<dbReference type="InterPro" id="IPR006119">
    <property type="entry name" value="Resolv_N"/>
</dbReference>
<dbReference type="PROSITE" id="PS51736">
    <property type="entry name" value="RECOMBINASES_3"/>
    <property type="match status" value="1"/>
</dbReference>
<dbReference type="CDD" id="cd00338">
    <property type="entry name" value="Ser_Recombinase"/>
    <property type="match status" value="1"/>
</dbReference>
<dbReference type="InterPro" id="IPR050639">
    <property type="entry name" value="SSR_resolvase"/>
</dbReference>
<protein>
    <submittedName>
        <fullName evidence="3">Recombinase</fullName>
    </submittedName>
</protein>
<dbReference type="EMBL" id="LCCZ01000004">
    <property type="protein sequence ID" value="KKS44567.1"/>
    <property type="molecule type" value="Genomic_DNA"/>
</dbReference>
<evidence type="ECO:0000313" key="3">
    <source>
        <dbReference type="EMBL" id="KKS44567.1"/>
    </source>
</evidence>
<evidence type="ECO:0000259" key="2">
    <source>
        <dbReference type="PROSITE" id="PS51737"/>
    </source>
</evidence>
<comment type="caution">
    <text evidence="3">The sequence shown here is derived from an EMBL/GenBank/DDBJ whole genome shotgun (WGS) entry which is preliminary data.</text>
</comment>
<feature type="domain" description="Recombinase" evidence="2">
    <location>
        <begin position="159"/>
        <end position="270"/>
    </location>
</feature>
<dbReference type="PANTHER" id="PTHR30461">
    <property type="entry name" value="DNA-INVERTASE FROM LAMBDOID PROPHAGE"/>
    <property type="match status" value="1"/>
</dbReference>
<dbReference type="InterPro" id="IPR025827">
    <property type="entry name" value="Zn_ribbon_recom_dom"/>
</dbReference>